<evidence type="ECO:0000313" key="7">
    <source>
        <dbReference type="EMBL" id="HIR47439.1"/>
    </source>
</evidence>
<feature type="transmembrane region" description="Helical" evidence="6">
    <location>
        <begin position="93"/>
        <end position="114"/>
    </location>
</feature>
<feature type="transmembrane region" description="Helical" evidence="6">
    <location>
        <begin position="498"/>
        <end position="516"/>
    </location>
</feature>
<keyword evidence="2" id="KW-1003">Cell membrane</keyword>
<feature type="transmembrane region" description="Helical" evidence="6">
    <location>
        <begin position="158"/>
        <end position="179"/>
    </location>
</feature>
<comment type="caution">
    <text evidence="7">The sequence shown here is derived from an EMBL/GenBank/DDBJ whole genome shotgun (WGS) entry which is preliminary data.</text>
</comment>
<dbReference type="Proteomes" id="UP000824242">
    <property type="component" value="Unassembled WGS sequence"/>
</dbReference>
<evidence type="ECO:0000256" key="1">
    <source>
        <dbReference type="ARBA" id="ARBA00004651"/>
    </source>
</evidence>
<protein>
    <submittedName>
        <fullName evidence="7">Polysaccharide biosynthesis protein</fullName>
    </submittedName>
</protein>
<sequence>MKKRGQGFLGGALILLIAVGLVKVIGAFFKIPLNAIIGDVGMGYFGTAYTIYHPIFSLATAGFPVAIARMVSENLERKRYRDVRRLHAVSIPIFLLLGTLACALMLLGSAPFLAFINRADQNALPAVYVLAPAVFFGSLSAIYRGYYEGLGDMRPTAFSEVAEALCKLILGLLTAWAVMDRAMEEFASSGTVFGQAASSMDYARSAALPWAAAGAILGVTVGSVISLVTLWVYHRVQGDGIAQEQLRSSPAPARRRILVRSLIRTAVPVALGALAVNLSSLVDTAFLQNRISTVMIEHADVLLGMYGDFLRPEDIAQGRVPTALFGCYTNALTLFMLVPALTQAFGVSALPSVTAAWTSGSRLKLESSIENVLRIVALITMPAGIALSVLSGPIASLLGYNPITGKILVLLGLGSIFAAANIPINSMLQAVGRLDLPVKLLCVGLVIKIGLNYVLTGIPEINVMGAGFGTLVCYFFLTFFGLAALGKETHMELRLFRLFGKPFLASVAAAAAGWQVSHLVQRILPGRWEALFSMAAFVLVYGFCVLFLRILRKSDLQALPGTEKITKILEKHHWIGYNKL</sequence>
<feature type="transmembrane region" description="Helical" evidence="6">
    <location>
        <begin position="461"/>
        <end position="486"/>
    </location>
</feature>
<feature type="transmembrane region" description="Helical" evidence="6">
    <location>
        <begin position="51"/>
        <end position="72"/>
    </location>
</feature>
<dbReference type="PIRSF" id="PIRSF038958">
    <property type="entry name" value="PG_synth_SpoVB"/>
    <property type="match status" value="1"/>
</dbReference>
<dbReference type="InterPro" id="IPR024923">
    <property type="entry name" value="PG_synth_SpoVB"/>
</dbReference>
<dbReference type="AlphaFoldDB" id="A0A9D1AN40"/>
<feature type="transmembrane region" description="Helical" evidence="6">
    <location>
        <begin position="7"/>
        <end position="31"/>
    </location>
</feature>
<evidence type="ECO:0000256" key="5">
    <source>
        <dbReference type="ARBA" id="ARBA00023136"/>
    </source>
</evidence>
<dbReference type="EMBL" id="DVGZ01000075">
    <property type="protein sequence ID" value="HIR47439.1"/>
    <property type="molecule type" value="Genomic_DNA"/>
</dbReference>
<gene>
    <name evidence="7" type="ORF">IAB89_07245</name>
</gene>
<feature type="transmembrane region" description="Helical" evidence="6">
    <location>
        <begin position="372"/>
        <end position="395"/>
    </location>
</feature>
<reference evidence="7" key="1">
    <citation type="submission" date="2020-10" db="EMBL/GenBank/DDBJ databases">
        <authorList>
            <person name="Gilroy R."/>
        </authorList>
    </citation>
    <scope>NUCLEOTIDE SEQUENCE</scope>
    <source>
        <strain evidence="7">ChiSxjej1B13-7958</strain>
    </source>
</reference>
<dbReference type="Pfam" id="PF01554">
    <property type="entry name" value="MatE"/>
    <property type="match status" value="1"/>
</dbReference>
<feature type="transmembrane region" description="Helical" evidence="6">
    <location>
        <begin position="528"/>
        <end position="548"/>
    </location>
</feature>
<accession>A0A9D1AN40</accession>
<evidence type="ECO:0000256" key="3">
    <source>
        <dbReference type="ARBA" id="ARBA00022692"/>
    </source>
</evidence>
<dbReference type="GO" id="GO:0015297">
    <property type="term" value="F:antiporter activity"/>
    <property type="evidence" value="ECO:0007669"/>
    <property type="project" value="InterPro"/>
</dbReference>
<dbReference type="GO" id="GO:0042910">
    <property type="term" value="F:xenobiotic transmembrane transporter activity"/>
    <property type="evidence" value="ECO:0007669"/>
    <property type="project" value="InterPro"/>
</dbReference>
<dbReference type="InterPro" id="IPR002797">
    <property type="entry name" value="Polysacc_synth"/>
</dbReference>
<dbReference type="InterPro" id="IPR050833">
    <property type="entry name" value="Poly_Biosynth_Transport"/>
</dbReference>
<evidence type="ECO:0000256" key="6">
    <source>
        <dbReference type="SAM" id="Phobius"/>
    </source>
</evidence>
<proteinExistence type="predicted"/>
<feature type="transmembrane region" description="Helical" evidence="6">
    <location>
        <begin position="262"/>
        <end position="282"/>
    </location>
</feature>
<dbReference type="Pfam" id="PF01943">
    <property type="entry name" value="Polysacc_synt"/>
    <property type="match status" value="1"/>
</dbReference>
<dbReference type="CDD" id="cd13124">
    <property type="entry name" value="MATE_SpoVB_like"/>
    <property type="match status" value="1"/>
</dbReference>
<feature type="transmembrane region" description="Helical" evidence="6">
    <location>
        <begin position="407"/>
        <end position="424"/>
    </location>
</feature>
<name>A0A9D1AN40_9FIRM</name>
<evidence type="ECO:0000313" key="8">
    <source>
        <dbReference type="Proteomes" id="UP000824242"/>
    </source>
</evidence>
<dbReference type="PANTHER" id="PTHR30250:SF21">
    <property type="entry name" value="LIPID II FLIPPASE MURJ"/>
    <property type="match status" value="1"/>
</dbReference>
<feature type="transmembrane region" description="Helical" evidence="6">
    <location>
        <begin position="436"/>
        <end position="455"/>
    </location>
</feature>
<keyword evidence="4 6" id="KW-1133">Transmembrane helix</keyword>
<feature type="transmembrane region" description="Helical" evidence="6">
    <location>
        <begin position="334"/>
        <end position="360"/>
    </location>
</feature>
<feature type="transmembrane region" description="Helical" evidence="6">
    <location>
        <begin position="210"/>
        <end position="233"/>
    </location>
</feature>
<comment type="subcellular location">
    <subcellularLocation>
        <location evidence="1">Cell membrane</location>
        <topology evidence="1">Multi-pass membrane protein</topology>
    </subcellularLocation>
</comment>
<dbReference type="InterPro" id="IPR002528">
    <property type="entry name" value="MATE_fam"/>
</dbReference>
<dbReference type="GO" id="GO:0005886">
    <property type="term" value="C:plasma membrane"/>
    <property type="evidence" value="ECO:0007669"/>
    <property type="project" value="UniProtKB-SubCell"/>
</dbReference>
<dbReference type="PANTHER" id="PTHR30250">
    <property type="entry name" value="PST FAMILY PREDICTED COLANIC ACID TRANSPORTER"/>
    <property type="match status" value="1"/>
</dbReference>
<reference evidence="7" key="2">
    <citation type="journal article" date="2021" name="PeerJ">
        <title>Extensive microbial diversity within the chicken gut microbiome revealed by metagenomics and culture.</title>
        <authorList>
            <person name="Gilroy R."/>
            <person name="Ravi A."/>
            <person name="Getino M."/>
            <person name="Pursley I."/>
            <person name="Horton D.L."/>
            <person name="Alikhan N.F."/>
            <person name="Baker D."/>
            <person name="Gharbi K."/>
            <person name="Hall N."/>
            <person name="Watson M."/>
            <person name="Adriaenssens E.M."/>
            <person name="Foster-Nyarko E."/>
            <person name="Jarju S."/>
            <person name="Secka A."/>
            <person name="Antonio M."/>
            <person name="Oren A."/>
            <person name="Chaudhuri R.R."/>
            <person name="La Ragione R."/>
            <person name="Hildebrand F."/>
            <person name="Pallen M.J."/>
        </authorList>
    </citation>
    <scope>NUCLEOTIDE SEQUENCE</scope>
    <source>
        <strain evidence="7">ChiSxjej1B13-7958</strain>
    </source>
</reference>
<keyword evidence="3 6" id="KW-0812">Transmembrane</keyword>
<evidence type="ECO:0000256" key="2">
    <source>
        <dbReference type="ARBA" id="ARBA00022475"/>
    </source>
</evidence>
<keyword evidence="5 6" id="KW-0472">Membrane</keyword>
<evidence type="ECO:0000256" key="4">
    <source>
        <dbReference type="ARBA" id="ARBA00022989"/>
    </source>
</evidence>
<organism evidence="7 8">
    <name type="scientific">Candidatus Caccousia avicola</name>
    <dbReference type="NCBI Taxonomy" id="2840721"/>
    <lineage>
        <taxon>Bacteria</taxon>
        <taxon>Bacillati</taxon>
        <taxon>Bacillota</taxon>
        <taxon>Clostridia</taxon>
        <taxon>Eubacteriales</taxon>
        <taxon>Oscillospiraceae</taxon>
        <taxon>Oscillospiraceae incertae sedis</taxon>
        <taxon>Candidatus Caccousia</taxon>
    </lineage>
</organism>
<feature type="transmembrane region" description="Helical" evidence="6">
    <location>
        <begin position="126"/>
        <end position="146"/>
    </location>
</feature>